<keyword evidence="3" id="KW-1185">Reference proteome</keyword>
<dbReference type="Proteomes" id="UP000030902">
    <property type="component" value="Chromosome"/>
</dbReference>
<dbReference type="CDD" id="cd00515">
    <property type="entry name" value="HAM1"/>
    <property type="match status" value="1"/>
</dbReference>
<reference evidence="2 3" key="1">
    <citation type="journal article" date="2015" name="Proc. Natl. Acad. Sci. U.S.A.">
        <title>Cultivation of a human-associated TM7 phylotype reveals a reduced genome and epibiotic parasitic lifestyle.</title>
        <authorList>
            <person name="He X."/>
            <person name="McLean J.S."/>
            <person name="Edlund A."/>
            <person name="Yooseph S."/>
            <person name="Hall A.P."/>
            <person name="Liu S.Y."/>
            <person name="Dorrestein P.C."/>
            <person name="Esquenazi E."/>
            <person name="Hunter R.C."/>
            <person name="Cheng G."/>
            <person name="Nelson K.E."/>
            <person name="Lux R."/>
            <person name="Shi W."/>
        </authorList>
    </citation>
    <scope>NUCLEOTIDE SEQUENCE [LARGE SCALE GENOMIC DNA]</scope>
    <source>
        <strain evidence="2 3">TM7x</strain>
    </source>
</reference>
<dbReference type="AlphaFoldDB" id="A0A6S4GPS9"/>
<dbReference type="EMBL" id="CP007496">
    <property type="protein sequence ID" value="AJA06465.1"/>
    <property type="molecule type" value="Genomic_DNA"/>
</dbReference>
<accession>A0A6S4GPS9</accession>
<dbReference type="Gene3D" id="3.90.950.10">
    <property type="match status" value="1"/>
</dbReference>
<gene>
    <name evidence="2" type="ORF">TM7x_01890</name>
</gene>
<dbReference type="GO" id="GO:0009143">
    <property type="term" value="P:nucleoside triphosphate catabolic process"/>
    <property type="evidence" value="ECO:0007669"/>
    <property type="project" value="InterPro"/>
</dbReference>
<dbReference type="RefSeq" id="WP_052198822.1">
    <property type="nucleotide sequence ID" value="NZ_CP007496.1"/>
</dbReference>
<evidence type="ECO:0000313" key="3">
    <source>
        <dbReference type="Proteomes" id="UP000030902"/>
    </source>
</evidence>
<organism evidence="2 3">
    <name type="scientific">Candidatus Nanosynbacter lyticus</name>
    <dbReference type="NCBI Taxonomy" id="2093824"/>
    <lineage>
        <taxon>Bacteria</taxon>
        <taxon>Candidatus Saccharimonadota</taxon>
        <taxon>Candidatus Saccharimonadia</taxon>
        <taxon>Candidatus Nanosynbacterales</taxon>
        <taxon>Candidatus Nanosynbacteraceae</taxon>
        <taxon>Candidatus Nanosynbacter</taxon>
    </lineage>
</organism>
<dbReference type="GO" id="GO:0047429">
    <property type="term" value="F:nucleoside triphosphate diphosphatase activity"/>
    <property type="evidence" value="ECO:0007669"/>
    <property type="project" value="InterPro"/>
</dbReference>
<name>A0A6S4GPS9_9BACT</name>
<proteinExistence type="predicted"/>
<dbReference type="KEGG" id="sox:TM7x_01890"/>
<evidence type="ECO:0000256" key="1">
    <source>
        <dbReference type="ARBA" id="ARBA00022801"/>
    </source>
</evidence>
<sequence length="219" mass="25272">MKTAILFATRNPGKYEEFVATFRNFDPQISIISLADLSYQIPDCVETGVTFEQNALLKARHTRRYLRGNDKNLIIIADDSGMEIEALNGEPGVFTRRWDGHEMSDQEIVDYCLKKLENKTNRRAQYQTCLAVNFPDGREKVIFGENSGVILTESREESRLKGMPFRELFFVPELDMMFHEVRELPKSMRSEYQLGHEIAIEKCATLIEEYAMLRSSTVV</sequence>
<dbReference type="InterPro" id="IPR002637">
    <property type="entry name" value="RdgB/HAM1"/>
</dbReference>
<protein>
    <submittedName>
        <fullName evidence="2">Nucleoside-triphosphate diphosphatase</fullName>
    </submittedName>
</protein>
<dbReference type="InterPro" id="IPR029001">
    <property type="entry name" value="ITPase-like_fam"/>
</dbReference>
<evidence type="ECO:0000313" key="2">
    <source>
        <dbReference type="EMBL" id="AJA06465.1"/>
    </source>
</evidence>
<keyword evidence="1" id="KW-0378">Hydrolase</keyword>
<dbReference type="SUPFAM" id="SSF52972">
    <property type="entry name" value="ITPase-like"/>
    <property type="match status" value="1"/>
</dbReference>
<dbReference type="Pfam" id="PF01725">
    <property type="entry name" value="Ham1p_like"/>
    <property type="match status" value="1"/>
</dbReference>